<dbReference type="NCBIfam" id="TIGR02563">
    <property type="entry name" value="cas_Csy4"/>
    <property type="match status" value="1"/>
</dbReference>
<dbReference type="RefSeq" id="WP_122102142.1">
    <property type="nucleotide sequence ID" value="NZ_RFLY01000016.1"/>
</dbReference>
<dbReference type="InterPro" id="IPR042564">
    <property type="entry name" value="CRISPR-Cas6/Csy4_sf"/>
</dbReference>
<feature type="compositionally biased region" description="Basic residues" evidence="1">
    <location>
        <begin position="112"/>
        <end position="121"/>
    </location>
</feature>
<feature type="region of interest" description="Disordered" evidence="1">
    <location>
        <begin position="105"/>
        <end position="128"/>
    </location>
</feature>
<organism evidence="2 3">
    <name type="scientific">Solilutibacter pythonis</name>
    <dbReference type="NCBI Taxonomy" id="2483112"/>
    <lineage>
        <taxon>Bacteria</taxon>
        <taxon>Pseudomonadati</taxon>
        <taxon>Pseudomonadota</taxon>
        <taxon>Gammaproteobacteria</taxon>
        <taxon>Lysobacterales</taxon>
        <taxon>Lysobacteraceae</taxon>
        <taxon>Solilutibacter</taxon>
    </lineage>
</organism>
<keyword evidence="3" id="KW-1185">Reference proteome</keyword>
<gene>
    <name evidence="2" type="primary">cas6f</name>
    <name evidence="2" type="ORF">EBB59_10675</name>
</gene>
<dbReference type="GO" id="GO:0004519">
    <property type="term" value="F:endonuclease activity"/>
    <property type="evidence" value="ECO:0007669"/>
    <property type="project" value="InterPro"/>
</dbReference>
<dbReference type="Pfam" id="PF09618">
    <property type="entry name" value="Cas_Csy4"/>
    <property type="match status" value="1"/>
</dbReference>
<dbReference type="InterPro" id="IPR013396">
    <property type="entry name" value="CRISPR-assoc_prot_Csy4"/>
</dbReference>
<evidence type="ECO:0000313" key="2">
    <source>
        <dbReference type="EMBL" id="RMH89058.1"/>
    </source>
</evidence>
<evidence type="ECO:0000313" key="3">
    <source>
        <dbReference type="Proteomes" id="UP000275012"/>
    </source>
</evidence>
<dbReference type="Gene3D" id="3.30.70.2540">
    <property type="entry name" value="CRISPR-associated endoribonuclease Cas6/Csy4"/>
    <property type="match status" value="1"/>
</dbReference>
<dbReference type="Proteomes" id="UP000275012">
    <property type="component" value="Unassembled WGS sequence"/>
</dbReference>
<proteinExistence type="predicted"/>
<dbReference type="EMBL" id="RFLY01000016">
    <property type="protein sequence ID" value="RMH89058.1"/>
    <property type="molecule type" value="Genomic_DNA"/>
</dbReference>
<comment type="caution">
    <text evidence="2">The sequence shown here is derived from an EMBL/GenBank/DDBJ whole genome shotgun (WGS) entry which is preliminary data.</text>
</comment>
<dbReference type="AlphaFoldDB" id="A0A3M2HJA4"/>
<sequence>MDAYIEITLRPDGEFPRYILMDALIAKFHRALVKAGTERMGVSFPQWSKGKRPTLGGVVRLHGNSEDLKLLMERDWFRGMRDHVRIDGPNPVPAHRTYWRVERQKAKSANNMRKRAMRRHGLSKEEAAKRIPDDAGDWLDLPFTTQRSSSTGQHYRLFINQRQVDSIGSGGFNSHGMSTGSGVPSF</sequence>
<dbReference type="GO" id="GO:0043571">
    <property type="term" value="P:maintenance of CRISPR repeat elements"/>
    <property type="evidence" value="ECO:0007669"/>
    <property type="project" value="InterPro"/>
</dbReference>
<dbReference type="OrthoDB" id="259831at2"/>
<dbReference type="CDD" id="cd09739">
    <property type="entry name" value="Cas6_I-F"/>
    <property type="match status" value="1"/>
</dbReference>
<evidence type="ECO:0000256" key="1">
    <source>
        <dbReference type="SAM" id="MobiDB-lite"/>
    </source>
</evidence>
<name>A0A3M2HJA4_9GAMM</name>
<accession>A0A3M2HJA4</accession>
<reference evidence="2 3" key="1">
    <citation type="submission" date="2018-10" db="EMBL/GenBank/DDBJ databases">
        <title>Proposal of Lysobacter pythonis sp. nov. isolated from royal pythons (Python regius).</title>
        <authorList>
            <person name="Hans-Juergen B."/>
            <person name="Huptas C."/>
            <person name="Sandra B."/>
            <person name="Igor L."/>
            <person name="Joachim S."/>
            <person name="Siegfried S."/>
            <person name="Mareike W."/>
            <person name="Peter K."/>
        </authorList>
    </citation>
    <scope>NUCLEOTIDE SEQUENCE [LARGE SCALE GENOMIC DNA]</scope>
    <source>
        <strain evidence="2 3">4284/11</strain>
    </source>
</reference>
<protein>
    <submittedName>
        <fullName evidence="2">Type I-F CRISPR-associated endoribonuclease Cas6/Csy4</fullName>
    </submittedName>
</protein>